<accession>A0A2Z2M4S0</accession>
<keyword evidence="1" id="KW-0812">Transmembrane</keyword>
<reference evidence="2 3" key="1">
    <citation type="submission" date="2016-03" db="EMBL/GenBank/DDBJ databases">
        <title>Complete genome sequence of Thermococcus gorgonarius.</title>
        <authorList>
            <person name="Oger P.M."/>
        </authorList>
    </citation>
    <scope>NUCLEOTIDE SEQUENCE [LARGE SCALE GENOMIC DNA]</scope>
    <source>
        <strain evidence="2 3">W-12</strain>
    </source>
</reference>
<evidence type="ECO:0000313" key="3">
    <source>
        <dbReference type="Proteomes" id="UP000250134"/>
    </source>
</evidence>
<keyword evidence="3" id="KW-1185">Reference proteome</keyword>
<name>A0A2Z2M4S0_THEGO</name>
<protein>
    <submittedName>
        <fullName evidence="2">Uncharacterized protein</fullName>
    </submittedName>
</protein>
<sequence>MKRTLAGLGILFLLLPYASAHLVVKSSGYMLFLRDLDGHHYFGYTAPFWMGLRRPSWAIFLNVGPDRELKWAYNYSTMGGMAFYTGIKTENGFLLLGEAGPSGYAVPLAVMLDDSGNVVWSRAYNLGEEAQGMFLDAVPSGEGVLAAGLTLGPGGDIGVILMNLSYSGDVTSAVRIPLGDVLGPYQITRSNGGLFLSWILNATDFVTAELDSSGSVLKAVKYSLPSSLVGETDPLNPMRNFFYVPSFGGDGPVLIGGLGNGSVPWLLIDHLESGECLNVTLPLEGVLSSVHYSPGEGFFGVFASNISYSELPGPDHRIRTLLINASLLFLLQGNGGVKVFIKPLGNVTSAYFSFEGISIGILNNVSNVTVFDGKFDPVELGFSELEVVVKKCSLSVKSREISLDSKTVNVTYMAVPVNRTPISLEVSVIGEEKLEQSPPWIFALLFLLSTLTLVLWARR</sequence>
<dbReference type="AlphaFoldDB" id="A0A2Z2M4S0"/>
<feature type="transmembrane region" description="Helical" evidence="1">
    <location>
        <begin position="440"/>
        <end position="457"/>
    </location>
</feature>
<keyword evidence="1" id="KW-1133">Transmembrane helix</keyword>
<dbReference type="KEGG" id="tgg:A3K92_00180"/>
<keyword evidence="1" id="KW-0472">Membrane</keyword>
<organism evidence="2 3">
    <name type="scientific">Thermococcus gorgonarius</name>
    <dbReference type="NCBI Taxonomy" id="71997"/>
    <lineage>
        <taxon>Archaea</taxon>
        <taxon>Methanobacteriati</taxon>
        <taxon>Methanobacteriota</taxon>
        <taxon>Thermococci</taxon>
        <taxon>Thermococcales</taxon>
        <taxon>Thermococcaceae</taxon>
        <taxon>Thermococcus</taxon>
    </lineage>
</organism>
<evidence type="ECO:0000256" key="1">
    <source>
        <dbReference type="SAM" id="Phobius"/>
    </source>
</evidence>
<gene>
    <name evidence="2" type="ORF">A3K92_00180</name>
</gene>
<dbReference type="Proteomes" id="UP000250134">
    <property type="component" value="Chromosome"/>
</dbReference>
<evidence type="ECO:0000313" key="2">
    <source>
        <dbReference type="EMBL" id="ASJ00009.1"/>
    </source>
</evidence>
<dbReference type="EMBL" id="CP014855">
    <property type="protein sequence ID" value="ASJ00009.1"/>
    <property type="molecule type" value="Genomic_DNA"/>
</dbReference>
<proteinExistence type="predicted"/>